<feature type="compositionally biased region" description="Basic and acidic residues" evidence="1">
    <location>
        <begin position="475"/>
        <end position="492"/>
    </location>
</feature>
<dbReference type="OrthoDB" id="1113994at2759"/>
<evidence type="ECO:0000256" key="1">
    <source>
        <dbReference type="SAM" id="MobiDB-lite"/>
    </source>
</evidence>
<feature type="region of interest" description="Disordered" evidence="1">
    <location>
        <begin position="336"/>
        <end position="521"/>
    </location>
</feature>
<feature type="compositionally biased region" description="Basic and acidic residues" evidence="1">
    <location>
        <begin position="278"/>
        <end position="300"/>
    </location>
</feature>
<dbReference type="InterPro" id="IPR040256">
    <property type="entry name" value="At4g02000-like"/>
</dbReference>
<feature type="compositionally biased region" description="Polar residues" evidence="1">
    <location>
        <begin position="498"/>
        <end position="521"/>
    </location>
</feature>
<feature type="region of interest" description="Disordered" evidence="1">
    <location>
        <begin position="146"/>
        <end position="307"/>
    </location>
</feature>
<keyword evidence="3" id="KW-1185">Reference proteome</keyword>
<feature type="compositionally biased region" description="Basic and acidic residues" evidence="1">
    <location>
        <begin position="400"/>
        <end position="422"/>
    </location>
</feature>
<comment type="caution">
    <text evidence="2">The sequence shown here is derived from an EMBL/GenBank/DDBJ whole genome shotgun (WGS) entry which is preliminary data.</text>
</comment>
<evidence type="ECO:0000313" key="2">
    <source>
        <dbReference type="EMBL" id="KAG2299023.1"/>
    </source>
</evidence>
<dbReference type="PANTHER" id="PTHR31286">
    <property type="entry name" value="GLYCINE-RICH CELL WALL STRUCTURAL PROTEIN 1.8-LIKE"/>
    <property type="match status" value="1"/>
</dbReference>
<name>A0A8X7S3B2_BRACI</name>
<sequence>MVLNKRPCHFNHWIFALERWELFTSDNFPNTVSFWIKVTGVPVHYWKDQTFDEIAKALGKRVALDSRNARMQVSRRVGFPNGDMGRVYLEYEGLIRHCFACNRIAHDVYSCPELTQEEREQKIKEFPENNGGGVNDQQNKDRLLLKTRSNNRSNNKRPRSPLDDGHNRSPSRSHNTGFSRGEKRSKVSASYRTSRNQEDSRKPLMASDQRREDRYDRFSSRNATVWNRLDGKPSRRVPETSDLPRKHQSRGGEVERNRGRDYYSTRYPQNSQRIWRSKNQESEFRSNNRSRLDENTEHRPSQTMTDSQQTISEALQRRGFQETPGNGVLVVHRNETTEERKRRLKGKAPMHPESMERTPMSAAKNPPSGLLTRNRGVISIRNDEDRPAAEVSRSASKVSRKSDENPVHTETCLKEATEDLVLKKTNSNAGNDGASRQGNTASASARKRHPQSPSGKGTRASRKMSYPRGRLGMKLSKETGTQKKTKTHDVPHIEVFLSTKSKNSSSLAGSVGSQKPPSKKI</sequence>
<feature type="compositionally biased region" description="Basic and acidic residues" evidence="1">
    <location>
        <begin position="229"/>
        <end position="263"/>
    </location>
</feature>
<dbReference type="Proteomes" id="UP000886595">
    <property type="component" value="Unassembled WGS sequence"/>
</dbReference>
<organism evidence="2 3">
    <name type="scientific">Brassica carinata</name>
    <name type="common">Ethiopian mustard</name>
    <name type="synonym">Abyssinian cabbage</name>
    <dbReference type="NCBI Taxonomy" id="52824"/>
    <lineage>
        <taxon>Eukaryota</taxon>
        <taxon>Viridiplantae</taxon>
        <taxon>Streptophyta</taxon>
        <taxon>Embryophyta</taxon>
        <taxon>Tracheophyta</taxon>
        <taxon>Spermatophyta</taxon>
        <taxon>Magnoliopsida</taxon>
        <taxon>eudicotyledons</taxon>
        <taxon>Gunneridae</taxon>
        <taxon>Pentapetalae</taxon>
        <taxon>rosids</taxon>
        <taxon>malvids</taxon>
        <taxon>Brassicales</taxon>
        <taxon>Brassicaceae</taxon>
        <taxon>Brassiceae</taxon>
        <taxon>Brassica</taxon>
    </lineage>
</organism>
<proteinExistence type="predicted"/>
<feature type="compositionally biased region" description="Polar residues" evidence="1">
    <location>
        <begin position="424"/>
        <end position="443"/>
    </location>
</feature>
<feature type="compositionally biased region" description="Polar residues" evidence="1">
    <location>
        <begin position="168"/>
        <end position="178"/>
    </location>
</feature>
<evidence type="ECO:0000313" key="3">
    <source>
        <dbReference type="Proteomes" id="UP000886595"/>
    </source>
</evidence>
<gene>
    <name evidence="2" type="ORF">Bca52824_035495</name>
</gene>
<dbReference type="EMBL" id="JAAMPC010000008">
    <property type="protein sequence ID" value="KAG2299023.1"/>
    <property type="molecule type" value="Genomic_DNA"/>
</dbReference>
<dbReference type="PANTHER" id="PTHR31286:SF97">
    <property type="entry name" value="DUF4283 DOMAIN-CONTAINING PROTEIN"/>
    <property type="match status" value="1"/>
</dbReference>
<feature type="compositionally biased region" description="Basic and acidic residues" evidence="1">
    <location>
        <begin position="195"/>
        <end position="219"/>
    </location>
</feature>
<dbReference type="AlphaFoldDB" id="A0A8X7S3B2"/>
<accession>A0A8X7S3B2</accession>
<protein>
    <recommendedName>
        <fullName evidence="4">DUF4283 domain-containing protein</fullName>
    </recommendedName>
</protein>
<reference evidence="2 3" key="1">
    <citation type="submission" date="2020-02" db="EMBL/GenBank/DDBJ databases">
        <authorList>
            <person name="Ma Q."/>
            <person name="Huang Y."/>
            <person name="Song X."/>
            <person name="Pei D."/>
        </authorList>
    </citation>
    <scope>NUCLEOTIDE SEQUENCE [LARGE SCALE GENOMIC DNA]</scope>
    <source>
        <strain evidence="2">Sxm20200214</strain>
        <tissue evidence="2">Leaf</tissue>
    </source>
</reference>
<evidence type="ECO:0008006" key="4">
    <source>
        <dbReference type="Google" id="ProtNLM"/>
    </source>
</evidence>